<protein>
    <submittedName>
        <fullName evidence="2">Uncharacterized protein</fullName>
    </submittedName>
</protein>
<accession>A0A0F9LH22</accession>
<reference evidence="2" key="1">
    <citation type="journal article" date="2015" name="Nature">
        <title>Complex archaea that bridge the gap between prokaryotes and eukaryotes.</title>
        <authorList>
            <person name="Spang A."/>
            <person name="Saw J.H."/>
            <person name="Jorgensen S.L."/>
            <person name="Zaremba-Niedzwiedzka K."/>
            <person name="Martijn J."/>
            <person name="Lind A.E."/>
            <person name="van Eijk R."/>
            <person name="Schleper C."/>
            <person name="Guy L."/>
            <person name="Ettema T.J."/>
        </authorList>
    </citation>
    <scope>NUCLEOTIDE SEQUENCE</scope>
</reference>
<sequence>MDAAQETADKMLSQARTTDLASHIKDAERIVEITKGGSVTKITVEQLVAEGAIDLRIKIKTLENDLDLAHADNKRLHEEIEELTPVDDGKEATYAEAVTAVDVAETARKELECENKRLRHEIADLKAQVVEIQDTTDSVAVSGKQ</sequence>
<proteinExistence type="predicted"/>
<name>A0A0F9LH22_9ZZZZ</name>
<dbReference type="AlphaFoldDB" id="A0A0F9LH22"/>
<keyword evidence="1" id="KW-0175">Coiled coil</keyword>
<feature type="coiled-coil region" evidence="1">
    <location>
        <begin position="59"/>
        <end position="135"/>
    </location>
</feature>
<organism evidence="2">
    <name type="scientific">marine sediment metagenome</name>
    <dbReference type="NCBI Taxonomy" id="412755"/>
    <lineage>
        <taxon>unclassified sequences</taxon>
        <taxon>metagenomes</taxon>
        <taxon>ecological metagenomes</taxon>
    </lineage>
</organism>
<evidence type="ECO:0000313" key="2">
    <source>
        <dbReference type="EMBL" id="KKM26805.1"/>
    </source>
</evidence>
<comment type="caution">
    <text evidence="2">The sequence shown here is derived from an EMBL/GenBank/DDBJ whole genome shotgun (WGS) entry which is preliminary data.</text>
</comment>
<gene>
    <name evidence="2" type="ORF">LCGC14_1581030</name>
</gene>
<dbReference type="EMBL" id="LAZR01012445">
    <property type="protein sequence ID" value="KKM26805.1"/>
    <property type="molecule type" value="Genomic_DNA"/>
</dbReference>
<evidence type="ECO:0000256" key="1">
    <source>
        <dbReference type="SAM" id="Coils"/>
    </source>
</evidence>